<organism evidence="2 3">
    <name type="scientific">Borborobacter arsenicus</name>
    <dbReference type="NCBI Taxonomy" id="1851146"/>
    <lineage>
        <taxon>Bacteria</taxon>
        <taxon>Pseudomonadati</taxon>
        <taxon>Pseudomonadota</taxon>
        <taxon>Alphaproteobacteria</taxon>
        <taxon>Hyphomicrobiales</taxon>
        <taxon>Phyllobacteriaceae</taxon>
        <taxon>Borborobacter</taxon>
    </lineage>
</organism>
<dbReference type="SUPFAM" id="SSF141488">
    <property type="entry name" value="YdhA-like"/>
    <property type="match status" value="1"/>
</dbReference>
<evidence type="ECO:0000313" key="2">
    <source>
        <dbReference type="EMBL" id="RUM98428.1"/>
    </source>
</evidence>
<accession>A0A432V8C3</accession>
<evidence type="ECO:0000313" key="3">
    <source>
        <dbReference type="Proteomes" id="UP000281647"/>
    </source>
</evidence>
<sequence length="115" mass="12159">MADKRDFGRLPGNSALLLAVVLLASCVSQGDGGEVATAAVQPAQATYRCESGVSLTIENFGASVRLTDPEGEQVELPAAPASQRSRYGQTPYALVLEGEEALYMKNGKTPLTCRR</sequence>
<evidence type="ECO:0000256" key="1">
    <source>
        <dbReference type="SAM" id="SignalP"/>
    </source>
</evidence>
<dbReference type="EMBL" id="RKST01000006">
    <property type="protein sequence ID" value="RUM98428.1"/>
    <property type="molecule type" value="Genomic_DNA"/>
</dbReference>
<dbReference type="AlphaFoldDB" id="A0A432V8C3"/>
<evidence type="ECO:0008006" key="4">
    <source>
        <dbReference type="Google" id="ProtNLM"/>
    </source>
</evidence>
<comment type="caution">
    <text evidence="2">The sequence shown here is derived from an EMBL/GenBank/DDBJ whole genome shotgun (WGS) entry which is preliminary data.</text>
</comment>
<protein>
    <recommendedName>
        <fullName evidence="4">C-type lysozyme inhibitor domain-containing protein</fullName>
    </recommendedName>
</protein>
<reference evidence="2 3" key="1">
    <citation type="submission" date="2018-11" db="EMBL/GenBank/DDBJ databases">
        <title>Pseudaminobacter arsenicus sp. nov., an arsenic-resistant bacterium isolated from arsenic-rich aquifers.</title>
        <authorList>
            <person name="Mu Y."/>
        </authorList>
    </citation>
    <scope>NUCLEOTIDE SEQUENCE [LARGE SCALE GENOMIC DNA]</scope>
    <source>
        <strain evidence="2 3">CB3</strain>
    </source>
</reference>
<gene>
    <name evidence="2" type="ORF">EET67_07275</name>
</gene>
<dbReference type="InterPro" id="IPR036328">
    <property type="entry name" value="MliC_sf"/>
</dbReference>
<feature type="chain" id="PRO_5019299081" description="C-type lysozyme inhibitor domain-containing protein" evidence="1">
    <location>
        <begin position="31"/>
        <end position="115"/>
    </location>
</feature>
<proteinExistence type="predicted"/>
<dbReference type="Gene3D" id="2.40.128.200">
    <property type="match status" value="1"/>
</dbReference>
<dbReference type="PROSITE" id="PS51257">
    <property type="entry name" value="PROKAR_LIPOPROTEIN"/>
    <property type="match status" value="1"/>
</dbReference>
<dbReference type="Proteomes" id="UP000281647">
    <property type="component" value="Unassembled WGS sequence"/>
</dbReference>
<keyword evidence="3" id="KW-1185">Reference proteome</keyword>
<name>A0A432V8C3_9HYPH</name>
<dbReference type="RefSeq" id="WP_128626281.1">
    <property type="nucleotide sequence ID" value="NZ_RKST01000006.1"/>
</dbReference>
<feature type="signal peptide" evidence="1">
    <location>
        <begin position="1"/>
        <end position="30"/>
    </location>
</feature>
<dbReference type="OrthoDB" id="8030903at2"/>
<keyword evidence="1" id="KW-0732">Signal</keyword>